<reference evidence="3" key="1">
    <citation type="journal article" date="2023" name="Mol. Phylogenet. Evol.">
        <title>Genome-scale phylogeny and comparative genomics of the fungal order Sordariales.</title>
        <authorList>
            <person name="Hensen N."/>
            <person name="Bonometti L."/>
            <person name="Westerberg I."/>
            <person name="Brannstrom I.O."/>
            <person name="Guillou S."/>
            <person name="Cros-Aarteil S."/>
            <person name="Calhoun S."/>
            <person name="Haridas S."/>
            <person name="Kuo A."/>
            <person name="Mondo S."/>
            <person name="Pangilinan J."/>
            <person name="Riley R."/>
            <person name="LaButti K."/>
            <person name="Andreopoulos B."/>
            <person name="Lipzen A."/>
            <person name="Chen C."/>
            <person name="Yan M."/>
            <person name="Daum C."/>
            <person name="Ng V."/>
            <person name="Clum A."/>
            <person name="Steindorff A."/>
            <person name="Ohm R.A."/>
            <person name="Martin F."/>
            <person name="Silar P."/>
            <person name="Natvig D.O."/>
            <person name="Lalanne C."/>
            <person name="Gautier V."/>
            <person name="Ament-Velasquez S.L."/>
            <person name="Kruys A."/>
            <person name="Hutchinson M.I."/>
            <person name="Powell A.J."/>
            <person name="Barry K."/>
            <person name="Miller A.N."/>
            <person name="Grigoriev I.V."/>
            <person name="Debuchy R."/>
            <person name="Gladieux P."/>
            <person name="Hiltunen Thoren M."/>
            <person name="Johannesson H."/>
        </authorList>
    </citation>
    <scope>NUCLEOTIDE SEQUENCE</scope>
    <source>
        <strain evidence="3">FGSC 1904</strain>
    </source>
</reference>
<dbReference type="Gene3D" id="3.90.210.10">
    <property type="entry name" value="Heat-Labile Enterotoxin, subunit A"/>
    <property type="match status" value="1"/>
</dbReference>
<feature type="region of interest" description="Disordered" evidence="1">
    <location>
        <begin position="275"/>
        <end position="393"/>
    </location>
</feature>
<evidence type="ECO:0000259" key="2">
    <source>
        <dbReference type="Pfam" id="PF24494"/>
    </source>
</evidence>
<sequence>MSARTEETEKTMASAIFWHLASPDQPIVSLVLPQRFFYVRHRYSQAEKTKDGGFIARSPDRPIGRYEFLKENVTKHLGWSNRDDSCFISVFGDQHHAENWANLRRNAVVYELDTAKLPPGTLVLNVFMLCAHLGIKYDFNKNMDEFLFYQGIPGCCVGGCWDIYPWNWGNRPESPSFRFSYQLPWSSVGFHAKRLKGEYKAQLQLANSNGDQETAPEQEPEAEEGEQGLTEENTQPIPDEEVDNLVGEMASLGLQTDVDTHTSNATTATATAGDSICDAGIAPPTQRRQRTVGSIRRERRRQRELEEEEQRRQQVAEACASNSNDPDASCTPGLAQREREEECEVEEDDAGLSRSSTNGASAIPNTATPTAATETDRRENIPPRELRELLDLPPVRPIGEVQRRLERRKTSFGG</sequence>
<accession>A0AAE0UFE1</accession>
<proteinExistence type="predicted"/>
<feature type="domain" description="DUF7587" evidence="2">
    <location>
        <begin position="32"/>
        <end position="158"/>
    </location>
</feature>
<feature type="region of interest" description="Disordered" evidence="1">
    <location>
        <begin position="206"/>
        <end position="237"/>
    </location>
</feature>
<feature type="compositionally biased region" description="Basic and acidic residues" evidence="1">
    <location>
        <begin position="301"/>
        <end position="314"/>
    </location>
</feature>
<evidence type="ECO:0000256" key="1">
    <source>
        <dbReference type="SAM" id="MobiDB-lite"/>
    </source>
</evidence>
<dbReference type="Pfam" id="PF24494">
    <property type="entry name" value="DUF7587"/>
    <property type="match status" value="1"/>
</dbReference>
<feature type="compositionally biased region" description="Low complexity" evidence="1">
    <location>
        <begin position="360"/>
        <end position="373"/>
    </location>
</feature>
<dbReference type="Proteomes" id="UP001281003">
    <property type="component" value="Unassembled WGS sequence"/>
</dbReference>
<dbReference type="InterPro" id="IPR056009">
    <property type="entry name" value="DUF7587"/>
</dbReference>
<comment type="caution">
    <text evidence="3">The sequence shown here is derived from an EMBL/GenBank/DDBJ whole genome shotgun (WGS) entry which is preliminary data.</text>
</comment>
<protein>
    <recommendedName>
        <fullName evidence="2">DUF7587 domain-containing protein</fullName>
    </recommendedName>
</protein>
<dbReference type="SUPFAM" id="SSF56399">
    <property type="entry name" value="ADP-ribosylation"/>
    <property type="match status" value="1"/>
</dbReference>
<name>A0AAE0UFE1_SORBR</name>
<dbReference type="PANTHER" id="PTHR40781">
    <property type="match status" value="1"/>
</dbReference>
<feature type="compositionally biased region" description="Basic and acidic residues" evidence="1">
    <location>
        <begin position="374"/>
        <end position="390"/>
    </location>
</feature>
<organism evidence="3 4">
    <name type="scientific">Sordaria brevicollis</name>
    <dbReference type="NCBI Taxonomy" id="83679"/>
    <lineage>
        <taxon>Eukaryota</taxon>
        <taxon>Fungi</taxon>
        <taxon>Dikarya</taxon>
        <taxon>Ascomycota</taxon>
        <taxon>Pezizomycotina</taxon>
        <taxon>Sordariomycetes</taxon>
        <taxon>Sordariomycetidae</taxon>
        <taxon>Sordariales</taxon>
        <taxon>Sordariaceae</taxon>
        <taxon>Sordaria</taxon>
    </lineage>
</organism>
<gene>
    <name evidence="3" type="ORF">B0T20DRAFT_114200</name>
</gene>
<feature type="compositionally biased region" description="Acidic residues" evidence="1">
    <location>
        <begin position="341"/>
        <end position="350"/>
    </location>
</feature>
<dbReference type="EMBL" id="JAUTDP010000002">
    <property type="protein sequence ID" value="KAK3401394.1"/>
    <property type="molecule type" value="Genomic_DNA"/>
</dbReference>
<keyword evidence="4" id="KW-1185">Reference proteome</keyword>
<reference evidence="3" key="2">
    <citation type="submission" date="2023-07" db="EMBL/GenBank/DDBJ databases">
        <authorList>
            <consortium name="Lawrence Berkeley National Laboratory"/>
            <person name="Haridas S."/>
            <person name="Hensen N."/>
            <person name="Bonometti L."/>
            <person name="Westerberg I."/>
            <person name="Brannstrom I.O."/>
            <person name="Guillou S."/>
            <person name="Cros-Aarteil S."/>
            <person name="Calhoun S."/>
            <person name="Kuo A."/>
            <person name="Mondo S."/>
            <person name="Pangilinan J."/>
            <person name="Riley R."/>
            <person name="LaButti K."/>
            <person name="Andreopoulos B."/>
            <person name="Lipzen A."/>
            <person name="Chen C."/>
            <person name="Yanf M."/>
            <person name="Daum C."/>
            <person name="Ng V."/>
            <person name="Clum A."/>
            <person name="Steindorff A."/>
            <person name="Ohm R."/>
            <person name="Martin F."/>
            <person name="Silar P."/>
            <person name="Natvig D."/>
            <person name="Lalanne C."/>
            <person name="Gautier V."/>
            <person name="Ament-velasquez S.L."/>
            <person name="Kruys A."/>
            <person name="Hutchinson M.I."/>
            <person name="Powell A.J."/>
            <person name="Barry K."/>
            <person name="Miller A.N."/>
            <person name="Grigoriev I.V."/>
            <person name="Debuchy R."/>
            <person name="Gladieux P."/>
            <person name="Thoren M.H."/>
            <person name="Johannesson H."/>
        </authorList>
    </citation>
    <scope>NUCLEOTIDE SEQUENCE</scope>
    <source>
        <strain evidence="3">FGSC 1904</strain>
    </source>
</reference>
<feature type="compositionally biased region" description="Acidic residues" evidence="1">
    <location>
        <begin position="214"/>
        <end position="226"/>
    </location>
</feature>
<evidence type="ECO:0000313" key="3">
    <source>
        <dbReference type="EMBL" id="KAK3401394.1"/>
    </source>
</evidence>
<dbReference type="AlphaFoldDB" id="A0AAE0UFE1"/>
<dbReference type="PANTHER" id="PTHR40781:SF1">
    <property type="match status" value="1"/>
</dbReference>
<evidence type="ECO:0000313" key="4">
    <source>
        <dbReference type="Proteomes" id="UP001281003"/>
    </source>
</evidence>